<dbReference type="EMBL" id="GL983255">
    <property type="protein sequence ID" value="EGR33937.1"/>
    <property type="molecule type" value="Genomic_DNA"/>
</dbReference>
<dbReference type="AlphaFoldDB" id="G0QLG4"/>
<dbReference type="GeneID" id="14910127"/>
<reference evidence="1 2" key="1">
    <citation type="submission" date="2011-07" db="EMBL/GenBank/DDBJ databases">
        <authorList>
            <person name="Coyne R."/>
            <person name="Brami D."/>
            <person name="Johnson J."/>
            <person name="Hostetler J."/>
            <person name="Hannick L."/>
            <person name="Clark T."/>
            <person name="Cassidy-Hanley D."/>
            <person name="Inman J."/>
        </authorList>
    </citation>
    <scope>NUCLEOTIDE SEQUENCE [LARGE SCALE GENOMIC DNA]</scope>
    <source>
        <strain evidence="1 2">G5</strain>
    </source>
</reference>
<protein>
    <recommendedName>
        <fullName evidence="3">Leucine rich repeat protein</fullName>
    </recommendedName>
</protein>
<dbReference type="OrthoDB" id="341587at2759"/>
<dbReference type="SUPFAM" id="SSF52047">
    <property type="entry name" value="RNI-like"/>
    <property type="match status" value="1"/>
</dbReference>
<name>G0QLG4_ICHMU</name>
<dbReference type="Proteomes" id="UP000008983">
    <property type="component" value="Unassembled WGS sequence"/>
</dbReference>
<sequence length="73" mass="8770">MRGNILQNIGIYELFKVLKINQMLEKIDLTDNQFNTTEDNDENKQIIDRMCDVFLTAENLLYYDFRFNNISEE</sequence>
<dbReference type="InParanoid" id="G0QLG4"/>
<gene>
    <name evidence="1" type="ORF">IMG5_030180</name>
</gene>
<accession>G0QLG4</accession>
<organism evidence="1 2">
    <name type="scientific">Ichthyophthirius multifiliis</name>
    <name type="common">White spot disease agent</name>
    <name type="synonym">Ich</name>
    <dbReference type="NCBI Taxonomy" id="5932"/>
    <lineage>
        <taxon>Eukaryota</taxon>
        <taxon>Sar</taxon>
        <taxon>Alveolata</taxon>
        <taxon>Ciliophora</taxon>
        <taxon>Intramacronucleata</taxon>
        <taxon>Oligohymenophorea</taxon>
        <taxon>Hymenostomatida</taxon>
        <taxon>Ophryoglenina</taxon>
        <taxon>Ichthyophthirius</taxon>
    </lineage>
</organism>
<dbReference type="RefSeq" id="XP_004039241.1">
    <property type="nucleotide sequence ID" value="XM_004039193.1"/>
</dbReference>
<evidence type="ECO:0000313" key="2">
    <source>
        <dbReference type="Proteomes" id="UP000008983"/>
    </source>
</evidence>
<proteinExistence type="predicted"/>
<evidence type="ECO:0000313" key="1">
    <source>
        <dbReference type="EMBL" id="EGR33937.1"/>
    </source>
</evidence>
<feature type="non-terminal residue" evidence="1">
    <location>
        <position position="73"/>
    </location>
</feature>
<evidence type="ECO:0008006" key="3">
    <source>
        <dbReference type="Google" id="ProtNLM"/>
    </source>
</evidence>
<keyword evidence="2" id="KW-1185">Reference proteome</keyword>